<dbReference type="AlphaFoldDB" id="A0A9P9FK38"/>
<proteinExistence type="predicted"/>
<name>A0A9P9FK38_9HYPO</name>
<dbReference type="OrthoDB" id="5429770at2759"/>
<dbReference type="InterPro" id="IPR053175">
    <property type="entry name" value="DHMBA_Reg_Transcription_Factor"/>
</dbReference>
<sequence length="483" mass="53086">PPSSSLLRLPSLVFPPSSSLPPPRSRRLSSVADGAFAQCDLQPDGCGQCLRARLRCHGYRNTLDLVFRDETRSTEQKVMARQAWSLASPPSALELGWDIRARYAFFSIYVFGFSRSLAAVVPFYNRAPFIGHLAASVEATSLAFFATYLNKPDLMLLANRSYVIAIQCLSRSLNGLESNGLEEALQSILLLDTYEKIVDRNPRCSSSWMSHAKGGVSLLESNGSQVIVSLASRQLSARLVSALIVGCGAAAVRVPDTLTRLQIRLDPFDCSVKWKFMGILASIVDLQADLHNAAGHYGTDHAKRAWQLDLQLTSLHLGLPPSWRPRHLSPVGDDPLIFGSYYDEFTDHYVAQISNGINAMHLVLSRIMSSHSPSNASSSNINDITRQICAAVPHLILPGAQQSNTIPFSPRQRLQCCTLLAPLYLTSQVSGDALMKTWILRCLNYMSEIGGLKIAQDVANVMRNNPDLDYWSIIAMVGSYAFA</sequence>
<evidence type="ECO:0000313" key="1">
    <source>
        <dbReference type="EMBL" id="KAH7165195.1"/>
    </source>
</evidence>
<accession>A0A9P9FK38</accession>
<dbReference type="PANTHER" id="PTHR38791:SF1">
    <property type="entry name" value="TRANSCRIPTION FACTOR, PUTATIVE-RELATED"/>
    <property type="match status" value="1"/>
</dbReference>
<evidence type="ECO:0000313" key="2">
    <source>
        <dbReference type="Proteomes" id="UP000738349"/>
    </source>
</evidence>
<keyword evidence="2" id="KW-1185">Reference proteome</keyword>
<gene>
    <name evidence="1" type="ORF">EDB81DRAFT_917168</name>
</gene>
<dbReference type="Proteomes" id="UP000738349">
    <property type="component" value="Unassembled WGS sequence"/>
</dbReference>
<feature type="non-terminal residue" evidence="1">
    <location>
        <position position="1"/>
    </location>
</feature>
<comment type="caution">
    <text evidence="1">The sequence shown here is derived from an EMBL/GenBank/DDBJ whole genome shotgun (WGS) entry which is preliminary data.</text>
</comment>
<organism evidence="1 2">
    <name type="scientific">Dactylonectria macrodidyma</name>
    <dbReference type="NCBI Taxonomy" id="307937"/>
    <lineage>
        <taxon>Eukaryota</taxon>
        <taxon>Fungi</taxon>
        <taxon>Dikarya</taxon>
        <taxon>Ascomycota</taxon>
        <taxon>Pezizomycotina</taxon>
        <taxon>Sordariomycetes</taxon>
        <taxon>Hypocreomycetidae</taxon>
        <taxon>Hypocreales</taxon>
        <taxon>Nectriaceae</taxon>
        <taxon>Dactylonectria</taxon>
    </lineage>
</organism>
<dbReference type="PANTHER" id="PTHR38791">
    <property type="entry name" value="ZN(II)2CYS6 TRANSCRIPTION FACTOR (EUROFUNG)-RELATED-RELATED"/>
    <property type="match status" value="1"/>
</dbReference>
<evidence type="ECO:0008006" key="3">
    <source>
        <dbReference type="Google" id="ProtNLM"/>
    </source>
</evidence>
<dbReference type="EMBL" id="JAGMUV010000003">
    <property type="protein sequence ID" value="KAH7165195.1"/>
    <property type="molecule type" value="Genomic_DNA"/>
</dbReference>
<protein>
    <recommendedName>
        <fullName evidence="3">C6 transcription factor</fullName>
    </recommendedName>
</protein>
<feature type="non-terminal residue" evidence="1">
    <location>
        <position position="483"/>
    </location>
</feature>
<reference evidence="1" key="1">
    <citation type="journal article" date="2021" name="Nat. Commun.">
        <title>Genetic determinants of endophytism in the Arabidopsis root mycobiome.</title>
        <authorList>
            <person name="Mesny F."/>
            <person name="Miyauchi S."/>
            <person name="Thiergart T."/>
            <person name="Pickel B."/>
            <person name="Atanasova L."/>
            <person name="Karlsson M."/>
            <person name="Huettel B."/>
            <person name="Barry K.W."/>
            <person name="Haridas S."/>
            <person name="Chen C."/>
            <person name="Bauer D."/>
            <person name="Andreopoulos W."/>
            <person name="Pangilinan J."/>
            <person name="LaButti K."/>
            <person name="Riley R."/>
            <person name="Lipzen A."/>
            <person name="Clum A."/>
            <person name="Drula E."/>
            <person name="Henrissat B."/>
            <person name="Kohler A."/>
            <person name="Grigoriev I.V."/>
            <person name="Martin F.M."/>
            <person name="Hacquard S."/>
        </authorList>
    </citation>
    <scope>NUCLEOTIDE SEQUENCE</scope>
    <source>
        <strain evidence="1">MPI-CAGE-AT-0147</strain>
    </source>
</reference>